<evidence type="ECO:0000256" key="1">
    <source>
        <dbReference type="SAM" id="Phobius"/>
    </source>
</evidence>
<protein>
    <submittedName>
        <fullName evidence="2">Uncharacterized protein</fullName>
    </submittedName>
</protein>
<keyword evidence="1" id="KW-0472">Membrane</keyword>
<feature type="transmembrane region" description="Helical" evidence="1">
    <location>
        <begin position="6"/>
        <end position="22"/>
    </location>
</feature>
<gene>
    <name evidence="2" type="ORF">EV210_105294</name>
</gene>
<reference evidence="2 3" key="1">
    <citation type="submission" date="2019-03" db="EMBL/GenBank/DDBJ databases">
        <title>Genomic Encyclopedia of Type Strains, Phase IV (KMG-IV): sequencing the most valuable type-strain genomes for metagenomic binning, comparative biology and taxonomic classification.</title>
        <authorList>
            <person name="Goeker M."/>
        </authorList>
    </citation>
    <scope>NUCLEOTIDE SEQUENCE [LARGE SCALE GENOMIC DNA]</scope>
    <source>
        <strain evidence="2 3">DSM 15969</strain>
    </source>
</reference>
<dbReference type="RefSeq" id="WP_132079059.1">
    <property type="nucleotide sequence ID" value="NZ_SLUI01000005.1"/>
</dbReference>
<feature type="transmembrane region" description="Helical" evidence="1">
    <location>
        <begin position="117"/>
        <end position="135"/>
    </location>
</feature>
<keyword evidence="1" id="KW-0812">Transmembrane</keyword>
<name>A0A4R1Q8G6_9FIRM</name>
<feature type="transmembrane region" description="Helical" evidence="1">
    <location>
        <begin position="59"/>
        <end position="80"/>
    </location>
</feature>
<feature type="transmembrane region" description="Helical" evidence="1">
    <location>
        <begin position="87"/>
        <end position="105"/>
    </location>
</feature>
<dbReference type="AlphaFoldDB" id="A0A4R1Q8G6"/>
<organism evidence="2 3">
    <name type="scientific">Anaerospora hongkongensis</name>
    <dbReference type="NCBI Taxonomy" id="244830"/>
    <lineage>
        <taxon>Bacteria</taxon>
        <taxon>Bacillati</taxon>
        <taxon>Bacillota</taxon>
        <taxon>Negativicutes</taxon>
        <taxon>Selenomonadales</taxon>
        <taxon>Sporomusaceae</taxon>
        <taxon>Anaerospora</taxon>
    </lineage>
</organism>
<sequence>MSNELLLWGSFIVPWLTLFFMPKQDIKRYMPVGLLTAVLSALIIDIGIAFGLWSTSQTVFPFSLLPPIIYGLPVFAMWVFKLTYGRFWLYAVTNAVLDLAFDYLILPWLASRGMFDYNLSVIDFIITTTHAWLLYGYQMWQETIFAYSPSTTRYASSLRPAVAKPLPPEEDSLDKD</sequence>
<proteinExistence type="predicted"/>
<keyword evidence="1" id="KW-1133">Transmembrane helix</keyword>
<accession>A0A4R1Q8G6</accession>
<evidence type="ECO:0000313" key="2">
    <source>
        <dbReference type="EMBL" id="TCL37853.1"/>
    </source>
</evidence>
<keyword evidence="3" id="KW-1185">Reference proteome</keyword>
<dbReference type="Proteomes" id="UP000295063">
    <property type="component" value="Unassembled WGS sequence"/>
</dbReference>
<dbReference type="OrthoDB" id="1683771at2"/>
<dbReference type="EMBL" id="SLUI01000005">
    <property type="protein sequence ID" value="TCL37853.1"/>
    <property type="molecule type" value="Genomic_DNA"/>
</dbReference>
<comment type="caution">
    <text evidence="2">The sequence shown here is derived from an EMBL/GenBank/DDBJ whole genome shotgun (WGS) entry which is preliminary data.</text>
</comment>
<feature type="transmembrane region" description="Helical" evidence="1">
    <location>
        <begin position="34"/>
        <end position="53"/>
    </location>
</feature>
<evidence type="ECO:0000313" key="3">
    <source>
        <dbReference type="Proteomes" id="UP000295063"/>
    </source>
</evidence>